<feature type="transmembrane region" description="Helical" evidence="6">
    <location>
        <begin position="134"/>
        <end position="157"/>
    </location>
</feature>
<dbReference type="PANTHER" id="PTHR42718:SF9">
    <property type="entry name" value="MAJOR FACILITATOR SUPERFAMILY MULTIDRUG TRANSPORTER MFSC"/>
    <property type="match status" value="1"/>
</dbReference>
<dbReference type="InterPro" id="IPR011701">
    <property type="entry name" value="MFS"/>
</dbReference>
<feature type="transmembrane region" description="Helical" evidence="6">
    <location>
        <begin position="403"/>
        <end position="424"/>
    </location>
</feature>
<feature type="transmembrane region" description="Helical" evidence="6">
    <location>
        <begin position="303"/>
        <end position="323"/>
    </location>
</feature>
<gene>
    <name evidence="8" type="ORF">ACFFNX_44670</name>
</gene>
<accession>A0ABV5YVZ5</accession>
<feature type="transmembrane region" description="Helical" evidence="6">
    <location>
        <begin position="101"/>
        <end position="122"/>
    </location>
</feature>
<dbReference type="Proteomes" id="UP001589627">
    <property type="component" value="Unassembled WGS sequence"/>
</dbReference>
<dbReference type="CDD" id="cd17504">
    <property type="entry name" value="MFS_MMR_MDR_like"/>
    <property type="match status" value="1"/>
</dbReference>
<feature type="transmembrane region" description="Helical" evidence="6">
    <location>
        <begin position="219"/>
        <end position="243"/>
    </location>
</feature>
<reference evidence="8 9" key="1">
    <citation type="submission" date="2024-09" db="EMBL/GenBank/DDBJ databases">
        <authorList>
            <person name="Sun Q."/>
            <person name="Mori K."/>
        </authorList>
    </citation>
    <scope>NUCLEOTIDE SEQUENCE [LARGE SCALE GENOMIC DNA]</scope>
    <source>
        <strain evidence="8 9">TBRC 0563</strain>
    </source>
</reference>
<evidence type="ECO:0000256" key="1">
    <source>
        <dbReference type="ARBA" id="ARBA00004651"/>
    </source>
</evidence>
<evidence type="ECO:0000256" key="4">
    <source>
        <dbReference type="ARBA" id="ARBA00022989"/>
    </source>
</evidence>
<dbReference type="InterPro" id="IPR036259">
    <property type="entry name" value="MFS_trans_sf"/>
</dbReference>
<sequence>MTTPETRRALVPALLLAALAASLAQTIVIAALPTLGRDLDASPTAVTWVLTAFMLSSSVATPIAGRLGDMFGYRRIMLVCLGCFTAGTLVCALGVRSLGLLVAGRALQGVAGGVFPLAFGIVRATLPATRLRGIVALLSAMFGIGGSVGMVVAGPVVDGPGTAWLFWGTLVLAVAALACAVILPAGSPAGAGRVDLPGAALLSGALVCLLLAVSQGRSWGWGSAAVIGLFAGTAALATAFVLVELRTAGPLVDVRLMRRRSPATTNLATLVVGAAMFGVITLIPRFVQTPAAAGYGFGASATQAGLVMVPVALVMLVAGPFAARLGGRVGSQVPLRIGAVCAAVSFVLLAVAHGHLADFYVAGVIIGAGYGLAFASIGNLVIESSPAEQTGVATGVNTIVRTVGGAVGAQIAAAVLAASASGPAPAETGYTTGFAAFAVLAVAALAVAATIRRPV</sequence>
<dbReference type="PROSITE" id="PS50850">
    <property type="entry name" value="MFS"/>
    <property type="match status" value="1"/>
</dbReference>
<comment type="subcellular location">
    <subcellularLocation>
        <location evidence="1">Cell membrane</location>
        <topology evidence="1">Multi-pass membrane protein</topology>
    </subcellularLocation>
</comment>
<feature type="transmembrane region" description="Helical" evidence="6">
    <location>
        <begin position="264"/>
        <end position="283"/>
    </location>
</feature>
<dbReference type="InterPro" id="IPR020846">
    <property type="entry name" value="MFS_dom"/>
</dbReference>
<protein>
    <submittedName>
        <fullName evidence="8">MFS transporter</fullName>
    </submittedName>
</protein>
<feature type="transmembrane region" description="Helical" evidence="6">
    <location>
        <begin position="163"/>
        <end position="184"/>
    </location>
</feature>
<dbReference type="Gene3D" id="1.20.1250.20">
    <property type="entry name" value="MFS general substrate transporter like domains"/>
    <property type="match status" value="1"/>
</dbReference>
<name>A0ABV5YVZ5_9ACTN</name>
<keyword evidence="2" id="KW-0813">Transport</keyword>
<organism evidence="8 9">
    <name type="scientific">Actinoallomurus acaciae</name>
    <dbReference type="NCBI Taxonomy" id="502577"/>
    <lineage>
        <taxon>Bacteria</taxon>
        <taxon>Bacillati</taxon>
        <taxon>Actinomycetota</taxon>
        <taxon>Actinomycetes</taxon>
        <taxon>Streptosporangiales</taxon>
        <taxon>Thermomonosporaceae</taxon>
        <taxon>Actinoallomurus</taxon>
    </lineage>
</organism>
<feature type="domain" description="Major facilitator superfamily (MFS) profile" evidence="7">
    <location>
        <begin position="10"/>
        <end position="455"/>
    </location>
</feature>
<evidence type="ECO:0000313" key="8">
    <source>
        <dbReference type="EMBL" id="MFB9839260.1"/>
    </source>
</evidence>
<keyword evidence="9" id="KW-1185">Reference proteome</keyword>
<dbReference type="Pfam" id="PF07690">
    <property type="entry name" value="MFS_1"/>
    <property type="match status" value="1"/>
</dbReference>
<feature type="transmembrane region" description="Helical" evidence="6">
    <location>
        <begin position="430"/>
        <end position="451"/>
    </location>
</feature>
<dbReference type="Gene3D" id="1.20.1720.10">
    <property type="entry name" value="Multidrug resistance protein D"/>
    <property type="match status" value="1"/>
</dbReference>
<evidence type="ECO:0000256" key="3">
    <source>
        <dbReference type="ARBA" id="ARBA00022692"/>
    </source>
</evidence>
<feature type="transmembrane region" description="Helical" evidence="6">
    <location>
        <begin position="359"/>
        <end position="382"/>
    </location>
</feature>
<feature type="transmembrane region" description="Helical" evidence="6">
    <location>
        <begin position="46"/>
        <end position="64"/>
    </location>
</feature>
<feature type="transmembrane region" description="Helical" evidence="6">
    <location>
        <begin position="76"/>
        <end position="95"/>
    </location>
</feature>
<evidence type="ECO:0000259" key="7">
    <source>
        <dbReference type="PROSITE" id="PS50850"/>
    </source>
</evidence>
<dbReference type="EMBL" id="JBHLZP010000672">
    <property type="protein sequence ID" value="MFB9839260.1"/>
    <property type="molecule type" value="Genomic_DNA"/>
</dbReference>
<evidence type="ECO:0000256" key="2">
    <source>
        <dbReference type="ARBA" id="ARBA00022448"/>
    </source>
</evidence>
<evidence type="ECO:0000313" key="9">
    <source>
        <dbReference type="Proteomes" id="UP001589627"/>
    </source>
</evidence>
<keyword evidence="5 6" id="KW-0472">Membrane</keyword>
<evidence type="ECO:0000256" key="5">
    <source>
        <dbReference type="ARBA" id="ARBA00023136"/>
    </source>
</evidence>
<proteinExistence type="predicted"/>
<feature type="transmembrane region" description="Helical" evidence="6">
    <location>
        <begin position="335"/>
        <end position="353"/>
    </location>
</feature>
<keyword evidence="3 6" id="KW-0812">Transmembrane</keyword>
<feature type="transmembrane region" description="Helical" evidence="6">
    <location>
        <begin position="196"/>
        <end position="213"/>
    </location>
</feature>
<keyword evidence="4 6" id="KW-1133">Transmembrane helix</keyword>
<evidence type="ECO:0000256" key="6">
    <source>
        <dbReference type="SAM" id="Phobius"/>
    </source>
</evidence>
<dbReference type="RefSeq" id="WP_378212341.1">
    <property type="nucleotide sequence ID" value="NZ_JBHLZP010000672.1"/>
</dbReference>
<dbReference type="PANTHER" id="PTHR42718">
    <property type="entry name" value="MAJOR FACILITATOR SUPERFAMILY MULTIDRUG TRANSPORTER MFSC"/>
    <property type="match status" value="1"/>
</dbReference>
<dbReference type="SUPFAM" id="SSF103473">
    <property type="entry name" value="MFS general substrate transporter"/>
    <property type="match status" value="1"/>
</dbReference>
<comment type="caution">
    <text evidence="8">The sequence shown here is derived from an EMBL/GenBank/DDBJ whole genome shotgun (WGS) entry which is preliminary data.</text>
</comment>